<evidence type="ECO:0000256" key="2">
    <source>
        <dbReference type="ARBA" id="ARBA00010139"/>
    </source>
</evidence>
<gene>
    <name evidence="7" type="ORF">N657DRAFT_693882</name>
</gene>
<dbReference type="Gene3D" id="3.50.50.60">
    <property type="entry name" value="FAD/NAD(P)-binding domain"/>
    <property type="match status" value="3"/>
</dbReference>
<dbReference type="PANTHER" id="PTHR43098:SF2">
    <property type="entry name" value="FAD-BINDING MONOOXYGENASE AUSB-RELATED"/>
    <property type="match status" value="1"/>
</dbReference>
<reference evidence="7" key="1">
    <citation type="journal article" date="2023" name="Mol. Phylogenet. Evol.">
        <title>Genome-scale phylogeny and comparative genomics of the fungal order Sordariales.</title>
        <authorList>
            <person name="Hensen N."/>
            <person name="Bonometti L."/>
            <person name="Westerberg I."/>
            <person name="Brannstrom I.O."/>
            <person name="Guillou S."/>
            <person name="Cros-Aarteil S."/>
            <person name="Calhoun S."/>
            <person name="Haridas S."/>
            <person name="Kuo A."/>
            <person name="Mondo S."/>
            <person name="Pangilinan J."/>
            <person name="Riley R."/>
            <person name="LaButti K."/>
            <person name="Andreopoulos B."/>
            <person name="Lipzen A."/>
            <person name="Chen C."/>
            <person name="Yan M."/>
            <person name="Daum C."/>
            <person name="Ng V."/>
            <person name="Clum A."/>
            <person name="Steindorff A."/>
            <person name="Ohm R.A."/>
            <person name="Martin F."/>
            <person name="Silar P."/>
            <person name="Natvig D.O."/>
            <person name="Lalanne C."/>
            <person name="Gautier V."/>
            <person name="Ament-Velasquez S.L."/>
            <person name="Kruys A."/>
            <person name="Hutchinson M.I."/>
            <person name="Powell A.J."/>
            <person name="Barry K."/>
            <person name="Miller A.N."/>
            <person name="Grigoriev I.V."/>
            <person name="Debuchy R."/>
            <person name="Gladieux P."/>
            <person name="Hiltunen Thoren M."/>
            <person name="Johannesson H."/>
        </authorList>
    </citation>
    <scope>NUCLEOTIDE SEQUENCE</scope>
    <source>
        <strain evidence="7">CBS 731.68</strain>
    </source>
</reference>
<evidence type="ECO:0000313" key="8">
    <source>
        <dbReference type="Proteomes" id="UP001302602"/>
    </source>
</evidence>
<comment type="similarity">
    <text evidence="2">Belongs to the FAD-binding monooxygenase family.</text>
</comment>
<comment type="caution">
    <text evidence="7">The sequence shown here is derived from an EMBL/GenBank/DDBJ whole genome shotgun (WGS) entry which is preliminary data.</text>
</comment>
<proteinExistence type="inferred from homology"/>
<dbReference type="RefSeq" id="XP_062642938.1">
    <property type="nucleotide sequence ID" value="XM_062797251.1"/>
</dbReference>
<dbReference type="Proteomes" id="UP001302602">
    <property type="component" value="Unassembled WGS sequence"/>
</dbReference>
<keyword evidence="4" id="KW-0274">FAD</keyword>
<evidence type="ECO:0000256" key="1">
    <source>
        <dbReference type="ARBA" id="ARBA00001974"/>
    </source>
</evidence>
<evidence type="ECO:0000256" key="3">
    <source>
        <dbReference type="ARBA" id="ARBA00022630"/>
    </source>
</evidence>
<accession>A0AAN6YYR8</accession>
<organism evidence="7 8">
    <name type="scientific">Parathielavia appendiculata</name>
    <dbReference type="NCBI Taxonomy" id="2587402"/>
    <lineage>
        <taxon>Eukaryota</taxon>
        <taxon>Fungi</taxon>
        <taxon>Dikarya</taxon>
        <taxon>Ascomycota</taxon>
        <taxon>Pezizomycotina</taxon>
        <taxon>Sordariomycetes</taxon>
        <taxon>Sordariomycetidae</taxon>
        <taxon>Sordariales</taxon>
        <taxon>Chaetomiaceae</taxon>
        <taxon>Parathielavia</taxon>
    </lineage>
</organism>
<dbReference type="GeneID" id="87834018"/>
<keyword evidence="3" id="KW-0285">Flavoprotein</keyword>
<evidence type="ECO:0000313" key="7">
    <source>
        <dbReference type="EMBL" id="KAK4119165.1"/>
    </source>
</evidence>
<evidence type="ECO:0000256" key="4">
    <source>
        <dbReference type="ARBA" id="ARBA00022827"/>
    </source>
</evidence>
<dbReference type="AlphaFoldDB" id="A0AAN6YYR8"/>
<dbReference type="PANTHER" id="PTHR43098">
    <property type="entry name" value="L-ORNITHINE N(5)-MONOOXYGENASE-RELATED"/>
    <property type="match status" value="1"/>
</dbReference>
<dbReference type="EMBL" id="MU853252">
    <property type="protein sequence ID" value="KAK4119165.1"/>
    <property type="molecule type" value="Genomic_DNA"/>
</dbReference>
<dbReference type="InterPro" id="IPR036188">
    <property type="entry name" value="FAD/NAD-bd_sf"/>
</dbReference>
<keyword evidence="6" id="KW-0560">Oxidoreductase</keyword>
<comment type="cofactor">
    <cofactor evidence="1">
        <name>FAD</name>
        <dbReference type="ChEBI" id="CHEBI:57692"/>
    </cofactor>
</comment>
<name>A0AAN6YYR8_9PEZI</name>
<evidence type="ECO:0000256" key="6">
    <source>
        <dbReference type="ARBA" id="ARBA00023002"/>
    </source>
</evidence>
<reference evidence="7" key="2">
    <citation type="submission" date="2023-05" db="EMBL/GenBank/DDBJ databases">
        <authorList>
            <consortium name="Lawrence Berkeley National Laboratory"/>
            <person name="Steindorff A."/>
            <person name="Hensen N."/>
            <person name="Bonometti L."/>
            <person name="Westerberg I."/>
            <person name="Brannstrom I.O."/>
            <person name="Guillou S."/>
            <person name="Cros-Aarteil S."/>
            <person name="Calhoun S."/>
            <person name="Haridas S."/>
            <person name="Kuo A."/>
            <person name="Mondo S."/>
            <person name="Pangilinan J."/>
            <person name="Riley R."/>
            <person name="Labutti K."/>
            <person name="Andreopoulos B."/>
            <person name="Lipzen A."/>
            <person name="Chen C."/>
            <person name="Yanf M."/>
            <person name="Daum C."/>
            <person name="Ng V."/>
            <person name="Clum A."/>
            <person name="Ohm R."/>
            <person name="Martin F."/>
            <person name="Silar P."/>
            <person name="Natvig D."/>
            <person name="Lalanne C."/>
            <person name="Gautier V."/>
            <person name="Ament-Velasquez S.L."/>
            <person name="Kruys A."/>
            <person name="Hutchinson M.I."/>
            <person name="Powell A.J."/>
            <person name="Barry K."/>
            <person name="Miller A.N."/>
            <person name="Grigoriev I.V."/>
            <person name="Debuchy R."/>
            <person name="Gladieux P."/>
            <person name="Thoren M.H."/>
            <person name="Johannesson H."/>
        </authorList>
    </citation>
    <scope>NUCLEOTIDE SEQUENCE</scope>
    <source>
        <strain evidence="7">CBS 731.68</strain>
    </source>
</reference>
<dbReference type="InterPro" id="IPR050775">
    <property type="entry name" value="FAD-binding_Monooxygenases"/>
</dbReference>
<keyword evidence="5" id="KW-0521">NADP</keyword>
<keyword evidence="8" id="KW-1185">Reference proteome</keyword>
<evidence type="ECO:0000256" key="5">
    <source>
        <dbReference type="ARBA" id="ARBA00022857"/>
    </source>
</evidence>
<sequence>MTGSTEATNGNSAAPSEENLKLFELSHKYSTEAAKRLRADGLGQFVRLKEAGSERFRSLAEDPWADHAALNAKEPVKDGAKHKFLILGAGYGGLLFAVRLLEAGLASGSDDILLVDAAGGFGGTWWWNRYPGLHCDIESYTYMPLLEETGYMPKSKYAPGPELLEHAERIASQWKLQDRALFRANVKRTSWDDGAQLWNVELAEGRGPGEPRRELKLRAQYVLIASGILTNPHIPKILGLETFAGPLFHTARWDYKVTGGSPEDATLTGLEGKRVGILGTGATAIQVVPKVAKYAKELFVFQRTPSAVSWRGQRPTDSEEWKSKIANKKGWQRERMLNLDSYLTDAVEEGQEDLVADGWTEMPAFSAVLGSPRYGIVEPTPEKIAQHVARLHKLDVPHSEQVRARTESIVKDRETAEKLKAWYPTWCKRPTFSDEYLQAFNLPNVHLVDTDGKGVDSATSAGLVVAGKEYPLDVLILSTGYVTPAIGGGSPAVRTGISIYGRGGQSLDDKWQNQGAATLHGVCTNGFPNLFFAPLSQSAQAANNVFTLDIGAEHIAHIIAQAEARAEPSGAVIEVSSEAEEGWSLQIMQHAGWFASVMGCTPGYITSEGEALRQSQDPMEMAKKARSGNWSKGMAAFLKVLQDYRADGSLRGIEVTSRAA</sequence>
<dbReference type="GO" id="GO:0016491">
    <property type="term" value="F:oxidoreductase activity"/>
    <property type="evidence" value="ECO:0007669"/>
    <property type="project" value="UniProtKB-KW"/>
</dbReference>
<protein>
    <submittedName>
        <fullName evidence="7">Pyridine nucleotide-disulfide oxidoreductase-like protein</fullName>
    </submittedName>
</protein>
<dbReference type="SUPFAM" id="SSF51905">
    <property type="entry name" value="FAD/NAD(P)-binding domain"/>
    <property type="match status" value="1"/>
</dbReference>